<evidence type="ECO:0000313" key="2">
    <source>
        <dbReference type="EMBL" id="SEN33513.1"/>
    </source>
</evidence>
<keyword evidence="1" id="KW-0732">Signal</keyword>
<sequence length="327" mass="35203">MRHERLSRLSLLALLTLPWLAAAGPVLEPLPSSSDNYGESFSFMTDLEDGTFLSAQFSVTNIGPGSRHGICRATLVRPGKKTWAPSTRVGGDDWGYDKDTNTLKVGACTLHSGNGTHLTLPLDGGLIRIVFDEPLAPRTPPGAEVVMGNGRWRHQVLLSSSPVKVTLQLPGAPAPLVLSGGGYGDHSHSTVVPAKLARSWVRFRSLRGGETVLLLGREGFGGEFGPMYQWTEGAEPQPMERFVLHRVDEGKSKAARWQAEVNAGGETWTLRSTALLIRNAPVQDLGLLGSLVKSVVGSPVTYVMRAVLERPGQPPVEGLMEVTQDES</sequence>
<accession>A0A1H8FP87</accession>
<keyword evidence="3" id="KW-1185">Reference proteome</keyword>
<dbReference type="EMBL" id="FOAP01000038">
    <property type="protein sequence ID" value="SEN33513.1"/>
    <property type="molecule type" value="Genomic_DNA"/>
</dbReference>
<dbReference type="Proteomes" id="UP000182719">
    <property type="component" value="Unassembled WGS sequence"/>
</dbReference>
<dbReference type="SUPFAM" id="SSF159245">
    <property type="entry name" value="AttH-like"/>
    <property type="match status" value="1"/>
</dbReference>
<dbReference type="AlphaFoldDB" id="A0A1H8FP87"/>
<protein>
    <submittedName>
        <fullName evidence="2">Uncharacterized protein</fullName>
    </submittedName>
</protein>
<proteinExistence type="predicted"/>
<organism evidence="2 3">
    <name type="scientific">Stigmatella aurantiaca</name>
    <dbReference type="NCBI Taxonomy" id="41"/>
    <lineage>
        <taxon>Bacteria</taxon>
        <taxon>Pseudomonadati</taxon>
        <taxon>Myxococcota</taxon>
        <taxon>Myxococcia</taxon>
        <taxon>Myxococcales</taxon>
        <taxon>Cystobacterineae</taxon>
        <taxon>Archangiaceae</taxon>
        <taxon>Stigmatella</taxon>
    </lineage>
</organism>
<evidence type="ECO:0000313" key="3">
    <source>
        <dbReference type="Proteomes" id="UP000182719"/>
    </source>
</evidence>
<gene>
    <name evidence="2" type="ORF">SAMN05444354_13827</name>
</gene>
<dbReference type="RefSeq" id="WP_075011424.1">
    <property type="nucleotide sequence ID" value="NZ_FOAP01000038.1"/>
</dbReference>
<evidence type="ECO:0000256" key="1">
    <source>
        <dbReference type="SAM" id="SignalP"/>
    </source>
</evidence>
<dbReference type="OrthoDB" id="5380053at2"/>
<reference evidence="3" key="1">
    <citation type="submission" date="2016-10" db="EMBL/GenBank/DDBJ databases">
        <authorList>
            <person name="Varghese N."/>
            <person name="Submissions S."/>
        </authorList>
    </citation>
    <scope>NUCLEOTIDE SEQUENCE [LARGE SCALE GENOMIC DNA]</scope>
    <source>
        <strain evidence="3">DSM 17044</strain>
    </source>
</reference>
<name>A0A1H8FP87_STIAU</name>
<feature type="chain" id="PRO_5010367816" evidence="1">
    <location>
        <begin position="22"/>
        <end position="327"/>
    </location>
</feature>
<feature type="signal peptide" evidence="1">
    <location>
        <begin position="1"/>
        <end position="21"/>
    </location>
</feature>